<dbReference type="Proteomes" id="UP001210211">
    <property type="component" value="Unassembled WGS sequence"/>
</dbReference>
<dbReference type="PANTHER" id="PTHR22936">
    <property type="entry name" value="RHOMBOID-RELATED"/>
    <property type="match status" value="1"/>
</dbReference>
<feature type="domain" description="Peptidase S54 rhomboid" evidence="8">
    <location>
        <begin position="5"/>
        <end position="44"/>
    </location>
</feature>
<name>A0AAD5ZL00_9POAL</name>
<evidence type="ECO:0000313" key="10">
    <source>
        <dbReference type="Proteomes" id="UP001210211"/>
    </source>
</evidence>
<comment type="function">
    <text evidence="6">Serine protease involved in intramembrane proteolysis.</text>
</comment>
<evidence type="ECO:0000256" key="2">
    <source>
        <dbReference type="ARBA" id="ARBA00009045"/>
    </source>
</evidence>
<keyword evidence="7" id="KW-0732">Signal</keyword>
<evidence type="ECO:0000256" key="3">
    <source>
        <dbReference type="ARBA" id="ARBA00022692"/>
    </source>
</evidence>
<dbReference type="GO" id="GO:0004252">
    <property type="term" value="F:serine-type endopeptidase activity"/>
    <property type="evidence" value="ECO:0007669"/>
    <property type="project" value="InterPro"/>
</dbReference>
<comment type="caution">
    <text evidence="9">The sequence shown here is derived from an EMBL/GenBank/DDBJ whole genome shotgun (WGS) entry which is preliminary data.</text>
</comment>
<accession>A0AAD5ZL00</accession>
<gene>
    <name evidence="9" type="ORF">LUZ61_003552</name>
</gene>
<dbReference type="GO" id="GO:0016020">
    <property type="term" value="C:membrane"/>
    <property type="evidence" value="ECO:0007669"/>
    <property type="project" value="UniProtKB-SubCell"/>
</dbReference>
<dbReference type="Pfam" id="PF01694">
    <property type="entry name" value="Rhomboid"/>
    <property type="match status" value="1"/>
</dbReference>
<comment type="catalytic activity">
    <reaction evidence="6">
        <text>Cleaves type-1 transmembrane domains using a catalytic dyad composed of serine and histidine that are contributed by different transmembrane domains.</text>
        <dbReference type="EC" id="3.4.21.105"/>
    </reaction>
</comment>
<dbReference type="PANTHER" id="PTHR22936:SF77">
    <property type="entry name" value="RHOMBOID-LIKE PROTEIN 1"/>
    <property type="match status" value="1"/>
</dbReference>
<feature type="transmembrane region" description="Helical" evidence="6">
    <location>
        <begin position="27"/>
        <end position="45"/>
    </location>
</feature>
<keyword evidence="4 6" id="KW-1133">Transmembrane helix</keyword>
<dbReference type="GO" id="GO:0006508">
    <property type="term" value="P:proteolysis"/>
    <property type="evidence" value="ECO:0007669"/>
    <property type="project" value="UniProtKB-KW"/>
</dbReference>
<comment type="caution">
    <text evidence="6">Lacks conserved residue(s) required for the propagation of feature annotation.</text>
</comment>
<comment type="similarity">
    <text evidence="2 6">Belongs to the peptidase S54 family.</text>
</comment>
<evidence type="ECO:0000259" key="8">
    <source>
        <dbReference type="Pfam" id="PF01694"/>
    </source>
</evidence>
<comment type="subcellular location">
    <subcellularLocation>
        <location evidence="1 6">Membrane</location>
        <topology evidence="1 6">Multi-pass membrane protein</topology>
    </subcellularLocation>
</comment>
<dbReference type="InterPro" id="IPR035952">
    <property type="entry name" value="Rhomboid-like_sf"/>
</dbReference>
<dbReference type="AlphaFoldDB" id="A0AAD5ZL00"/>
<evidence type="ECO:0000256" key="1">
    <source>
        <dbReference type="ARBA" id="ARBA00004141"/>
    </source>
</evidence>
<proteinExistence type="inferred from homology"/>
<evidence type="ECO:0000313" key="9">
    <source>
        <dbReference type="EMBL" id="KAJ3699847.1"/>
    </source>
</evidence>
<dbReference type="EMBL" id="JAMRDG010000001">
    <property type="protein sequence ID" value="KAJ3699847.1"/>
    <property type="molecule type" value="Genomic_DNA"/>
</dbReference>
<dbReference type="InterPro" id="IPR022764">
    <property type="entry name" value="Peptidase_S54_rhomboid_dom"/>
</dbReference>
<organism evidence="9 10">
    <name type="scientific">Rhynchospora tenuis</name>
    <dbReference type="NCBI Taxonomy" id="198213"/>
    <lineage>
        <taxon>Eukaryota</taxon>
        <taxon>Viridiplantae</taxon>
        <taxon>Streptophyta</taxon>
        <taxon>Embryophyta</taxon>
        <taxon>Tracheophyta</taxon>
        <taxon>Spermatophyta</taxon>
        <taxon>Magnoliopsida</taxon>
        <taxon>Liliopsida</taxon>
        <taxon>Poales</taxon>
        <taxon>Cyperaceae</taxon>
        <taxon>Cyperoideae</taxon>
        <taxon>Rhynchosporeae</taxon>
        <taxon>Rhynchospora</taxon>
    </lineage>
</organism>
<evidence type="ECO:0000256" key="6">
    <source>
        <dbReference type="RuleBase" id="RU362115"/>
    </source>
</evidence>
<keyword evidence="3 6" id="KW-0812">Transmembrane</keyword>
<feature type="transmembrane region" description="Helical" evidence="6">
    <location>
        <begin position="80"/>
        <end position="102"/>
    </location>
</feature>
<evidence type="ECO:0000256" key="7">
    <source>
        <dbReference type="SAM" id="SignalP"/>
    </source>
</evidence>
<evidence type="ECO:0000256" key="5">
    <source>
        <dbReference type="ARBA" id="ARBA00023136"/>
    </source>
</evidence>
<sequence>MCAAFLTLIFVIVLNLAIGILPHVDKFAHLGGFISGFLLGFVVLIRPQFDWVSQTYTRPGYLPGSASPKSKHNACHCCQCILWIVAAALLIIGFTVAMVLLFRGVNGNDHCSWCHYLSFVQTSKWSCNSNPVYCESSQDGTILSLICQGNGRAHNYTMPNETDSQIRDLCTQLCT</sequence>
<keyword evidence="6" id="KW-0720">Serine protease</keyword>
<reference evidence="9 10" key="1">
    <citation type="journal article" date="2022" name="Cell">
        <title>Repeat-based holocentromeres influence genome architecture and karyotype evolution.</title>
        <authorList>
            <person name="Hofstatter P.G."/>
            <person name="Thangavel G."/>
            <person name="Lux T."/>
            <person name="Neumann P."/>
            <person name="Vondrak T."/>
            <person name="Novak P."/>
            <person name="Zhang M."/>
            <person name="Costa L."/>
            <person name="Castellani M."/>
            <person name="Scott A."/>
            <person name="Toegelov H."/>
            <person name="Fuchs J."/>
            <person name="Mata-Sucre Y."/>
            <person name="Dias Y."/>
            <person name="Vanzela A.L.L."/>
            <person name="Huettel B."/>
            <person name="Almeida C.C.S."/>
            <person name="Simkova H."/>
            <person name="Souza G."/>
            <person name="Pedrosa-Harand A."/>
            <person name="Macas J."/>
            <person name="Mayer K.F.X."/>
            <person name="Houben A."/>
            <person name="Marques A."/>
        </authorList>
    </citation>
    <scope>NUCLEOTIDE SEQUENCE [LARGE SCALE GENOMIC DNA]</scope>
    <source>
        <strain evidence="9">RhyTen1mFocal</strain>
    </source>
</reference>
<feature type="chain" id="PRO_5042292763" description="RHOMBOID-like protein" evidence="7">
    <location>
        <begin position="20"/>
        <end position="175"/>
    </location>
</feature>
<feature type="signal peptide" evidence="7">
    <location>
        <begin position="1"/>
        <end position="19"/>
    </location>
</feature>
<keyword evidence="5 6" id="KW-0472">Membrane</keyword>
<dbReference type="SUPFAM" id="SSF144091">
    <property type="entry name" value="Rhomboid-like"/>
    <property type="match status" value="1"/>
</dbReference>
<dbReference type="EC" id="3.4.21.105" evidence="6"/>
<keyword evidence="10" id="KW-1185">Reference proteome</keyword>
<keyword evidence="6" id="KW-0378">Hydrolase</keyword>
<evidence type="ECO:0000256" key="4">
    <source>
        <dbReference type="ARBA" id="ARBA00022989"/>
    </source>
</evidence>
<keyword evidence="6" id="KW-0645">Protease</keyword>
<dbReference type="InterPro" id="IPR002610">
    <property type="entry name" value="Peptidase_S54_rhomboid-like"/>
</dbReference>
<protein>
    <recommendedName>
        <fullName evidence="6">RHOMBOID-like protein</fullName>
        <ecNumber evidence="6">3.4.21.105</ecNumber>
    </recommendedName>
</protein>